<protein>
    <submittedName>
        <fullName evidence="1">Uncharacterized protein</fullName>
    </submittedName>
</protein>
<gene>
    <name evidence="1" type="ORF">BLNAU_21294</name>
</gene>
<dbReference type="Proteomes" id="UP001281761">
    <property type="component" value="Unassembled WGS sequence"/>
</dbReference>
<dbReference type="EMBL" id="JARBJD010000328">
    <property type="protein sequence ID" value="KAK2943789.1"/>
    <property type="molecule type" value="Genomic_DNA"/>
</dbReference>
<accession>A0ABQ9WWB7</accession>
<name>A0ABQ9WWB7_9EUKA</name>
<proteinExistence type="predicted"/>
<reference evidence="1 2" key="1">
    <citation type="journal article" date="2022" name="bioRxiv">
        <title>Genomics of Preaxostyla Flagellates Illuminates Evolutionary Transitions and the Path Towards Mitochondrial Loss.</title>
        <authorList>
            <person name="Novak L.V.F."/>
            <person name="Treitli S.C."/>
            <person name="Pyrih J."/>
            <person name="Halakuc P."/>
            <person name="Pipaliya S.V."/>
            <person name="Vacek V."/>
            <person name="Brzon O."/>
            <person name="Soukal P."/>
            <person name="Eme L."/>
            <person name="Dacks J.B."/>
            <person name="Karnkowska A."/>
            <person name="Elias M."/>
            <person name="Hampl V."/>
        </authorList>
    </citation>
    <scope>NUCLEOTIDE SEQUENCE [LARGE SCALE GENOMIC DNA]</scope>
    <source>
        <strain evidence="1">NAU3</strain>
        <tissue evidence="1">Gut</tissue>
    </source>
</reference>
<evidence type="ECO:0000313" key="2">
    <source>
        <dbReference type="Proteomes" id="UP001281761"/>
    </source>
</evidence>
<evidence type="ECO:0000313" key="1">
    <source>
        <dbReference type="EMBL" id="KAK2943789.1"/>
    </source>
</evidence>
<organism evidence="1 2">
    <name type="scientific">Blattamonas nauphoetae</name>
    <dbReference type="NCBI Taxonomy" id="2049346"/>
    <lineage>
        <taxon>Eukaryota</taxon>
        <taxon>Metamonada</taxon>
        <taxon>Preaxostyla</taxon>
        <taxon>Oxymonadida</taxon>
        <taxon>Blattamonas</taxon>
    </lineage>
</organism>
<keyword evidence="2" id="KW-1185">Reference proteome</keyword>
<sequence>MGGSLSNGKSHWVLLTGVDSLTEKGESWEGTFNSSCALSSVMIERDPSTLTFDRSFNPFSLLYCFHGRTESEIVVETTSTSEDHPLCGNVKLPCRTVDTGFGLTKEGTVKISGNGELRSKMEFDGIDVALSSLRHSGSLLVVGKGQIVNGESNGLDSLTISELVVNIDGSTLTSDEGVFENRGGILVLKESNVTRNKRIESAVVKVSGGKLNISSTHFMYLSSSCPLISLSSFESAQLDFVSVSDWTGSTFLTASNGKSLLTLQDCVFDGVLGRSESNEEDLCNWSSGMVKLTNTSTKVFRTTFAQLAMGALVVDGGSVTLHTTAFEDNSINHSSFPSFHRNIACSNQSTIEILSLSGSDGTKDSPSAWISSSDCKLTSSVVNVDAPLFIPTLAENECSSSKDRKTGVFSISLKGTTLIPCSLLLEIFSKGNETDSTVVDLSSAPTTFWNG</sequence>
<comment type="caution">
    <text evidence="1">The sequence shown here is derived from an EMBL/GenBank/DDBJ whole genome shotgun (WGS) entry which is preliminary data.</text>
</comment>